<keyword evidence="2" id="KW-0436">Ligase</keyword>
<sequence length="48" mass="5363">EINTLAGIALPDIAAITNVVVAHIEYLKTRENILKEKMSISDFFKCKT</sequence>
<protein>
    <submittedName>
        <fullName evidence="2">UDP-N-acetylmuramoyl-tripeptide-D-alanyl-D-alanine ligase</fullName>
    </submittedName>
</protein>
<evidence type="ECO:0000313" key="2">
    <source>
        <dbReference type="EMBL" id="ETJ28383.1"/>
    </source>
</evidence>
<proteinExistence type="predicted"/>
<reference evidence="2" key="1">
    <citation type="submission" date="2013-12" db="EMBL/GenBank/DDBJ databases">
        <title>A Varibaculum cambriense genome reconstructed from a premature infant gut community with otherwise low bacterial novelty that shifts toward anaerobic metabolism during the third week of life.</title>
        <authorList>
            <person name="Brown C.T."/>
            <person name="Sharon I."/>
            <person name="Thomas B.C."/>
            <person name="Castelle C.J."/>
            <person name="Morowitz M.J."/>
            <person name="Banfield J.F."/>
        </authorList>
    </citation>
    <scope>NUCLEOTIDE SEQUENCE</scope>
</reference>
<comment type="caution">
    <text evidence="2">The sequence shown here is derived from an EMBL/GenBank/DDBJ whole genome shotgun (WGS) entry which is preliminary data.</text>
</comment>
<organism evidence="2">
    <name type="scientific">human gut metagenome</name>
    <dbReference type="NCBI Taxonomy" id="408170"/>
    <lineage>
        <taxon>unclassified sequences</taxon>
        <taxon>metagenomes</taxon>
        <taxon>organismal metagenomes</taxon>
    </lineage>
</organism>
<dbReference type="GO" id="GO:0016881">
    <property type="term" value="F:acid-amino acid ligase activity"/>
    <property type="evidence" value="ECO:0007669"/>
    <property type="project" value="InterPro"/>
</dbReference>
<dbReference type="EMBL" id="AZMM01016733">
    <property type="protein sequence ID" value="ETJ28383.1"/>
    <property type="molecule type" value="Genomic_DNA"/>
</dbReference>
<feature type="non-terminal residue" evidence="2">
    <location>
        <position position="1"/>
    </location>
</feature>
<dbReference type="Gene3D" id="3.40.1190.10">
    <property type="entry name" value="Mur-like, catalytic domain"/>
    <property type="match status" value="1"/>
</dbReference>
<dbReference type="Pfam" id="PF08245">
    <property type="entry name" value="Mur_ligase_M"/>
    <property type="match status" value="1"/>
</dbReference>
<dbReference type="SUPFAM" id="SSF53623">
    <property type="entry name" value="MurD-like peptide ligases, catalytic domain"/>
    <property type="match status" value="1"/>
</dbReference>
<gene>
    <name evidence="2" type="ORF">Q604_UNBC16733G0001</name>
</gene>
<dbReference type="InterPro" id="IPR036565">
    <property type="entry name" value="Mur-like_cat_sf"/>
</dbReference>
<evidence type="ECO:0000259" key="1">
    <source>
        <dbReference type="Pfam" id="PF08245"/>
    </source>
</evidence>
<accession>W1XDJ6</accession>
<dbReference type="AlphaFoldDB" id="W1XDJ6"/>
<dbReference type="InterPro" id="IPR013221">
    <property type="entry name" value="Mur_ligase_cen"/>
</dbReference>
<name>W1XDJ6_9ZZZZ</name>
<dbReference type="GO" id="GO:0005524">
    <property type="term" value="F:ATP binding"/>
    <property type="evidence" value="ECO:0007669"/>
    <property type="project" value="InterPro"/>
</dbReference>
<feature type="domain" description="Mur ligase central" evidence="1">
    <location>
        <begin position="3"/>
        <end position="44"/>
    </location>
</feature>